<accession>A0A1V0SEX9</accession>
<gene>
    <name evidence="1" type="ORF">Hokovirus_1_154</name>
</gene>
<name>A0A1V0SEX9_9VIRU</name>
<reference evidence="1" key="1">
    <citation type="journal article" date="2017" name="Science">
        <title>Giant viruses with an expanded complement of translation system components.</title>
        <authorList>
            <person name="Schulz F."/>
            <person name="Yutin N."/>
            <person name="Ivanova N.N."/>
            <person name="Ortega D.R."/>
            <person name="Lee T.K."/>
            <person name="Vierheilig J."/>
            <person name="Daims H."/>
            <person name="Horn M."/>
            <person name="Wagner M."/>
            <person name="Jensen G.J."/>
            <person name="Kyrpides N.C."/>
            <person name="Koonin E.V."/>
            <person name="Woyke T."/>
        </authorList>
    </citation>
    <scope>NUCLEOTIDE SEQUENCE</scope>
    <source>
        <strain evidence="1">HKV1</strain>
    </source>
</reference>
<organism evidence="1">
    <name type="scientific">Hokovirus HKV1</name>
    <dbReference type="NCBI Taxonomy" id="1977638"/>
    <lineage>
        <taxon>Viruses</taxon>
        <taxon>Varidnaviria</taxon>
        <taxon>Bamfordvirae</taxon>
        <taxon>Nucleocytoviricota</taxon>
        <taxon>Megaviricetes</taxon>
        <taxon>Imitervirales</taxon>
        <taxon>Mimiviridae</taxon>
        <taxon>Klosneuvirinae</taxon>
        <taxon>Hokovirus</taxon>
    </lineage>
</organism>
<evidence type="ECO:0000313" key="1">
    <source>
        <dbReference type="EMBL" id="ARF10275.1"/>
    </source>
</evidence>
<proteinExistence type="predicted"/>
<sequence>MASIHQENDTILYENNYQGIISIRNIIDHIVSYFVGPGYYTKKNNNSNENLNNDNLVANDNLDDNNDDLDDNNDNLEDNNEYDSMFEPNNNIILELNELLETSEYLEPQNTQLANNINEEIIISNLNNSFDSSSSEAVVSREAVVISEAVAVVSSGSEAVAVVSSGSEAVAVVSSGSEAVVVVSSKNIIPKEKIISLSYSHMIKINNVKLSKYFKPELIIPMIKQFANTDMHFLCIKYAEGDSNFSISGKIHEDISEEYITSDIKMFINLLKIGIHNDKISKYLWKGKKNNNVKTYLIPAKSCKPLNKDENNDIDISEINKIITGNDNVIYKNNDNFYRKKQSTKIDKKQDTKIDKNQYVMGLIYGSEQVIRNLIKKIKYQYNCHYSEANKNYLPINGYFTVNMDTLSMWLNCLGSNNSLLPNERKILLNKINSYRHSVNSNILIHENFMCPEDKKCLDKKCVLCHNTYFQKSFTFYIFK</sequence>
<dbReference type="EMBL" id="KY684103">
    <property type="protein sequence ID" value="ARF10275.1"/>
    <property type="molecule type" value="Genomic_DNA"/>
</dbReference>
<protein>
    <submittedName>
        <fullName evidence="1">Uncharacterized protein</fullName>
    </submittedName>
</protein>